<dbReference type="InterPro" id="IPR000595">
    <property type="entry name" value="cNMP-bd_dom"/>
</dbReference>
<accession>A0ABQ8F1J0</accession>
<feature type="region of interest" description="Disordered" evidence="1">
    <location>
        <begin position="25"/>
        <end position="71"/>
    </location>
</feature>
<protein>
    <recommendedName>
        <fullName evidence="2">Cyclic nucleotide-binding domain-containing protein</fullName>
    </recommendedName>
</protein>
<dbReference type="Pfam" id="PF11882">
    <property type="entry name" value="DUF3402"/>
    <property type="match status" value="2"/>
</dbReference>
<evidence type="ECO:0000313" key="3">
    <source>
        <dbReference type="EMBL" id="KAH6590402.1"/>
    </source>
</evidence>
<comment type="caution">
    <text evidence="3">The sequence shown here is derived from an EMBL/GenBank/DDBJ whole genome shotgun (WGS) entry which is preliminary data.</text>
</comment>
<gene>
    <name evidence="3" type="ORF">BASA50_009377</name>
</gene>
<dbReference type="SMART" id="SM01292">
    <property type="entry name" value="N1221"/>
    <property type="match status" value="1"/>
</dbReference>
<feature type="domain" description="Cyclic nucleotide-binding" evidence="2">
    <location>
        <begin position="1107"/>
        <end position="1131"/>
    </location>
</feature>
<name>A0ABQ8F1J0_9FUNG</name>
<feature type="compositionally biased region" description="Low complexity" evidence="1">
    <location>
        <begin position="175"/>
        <end position="192"/>
    </location>
</feature>
<reference evidence="3 4" key="1">
    <citation type="submission" date="2021-02" db="EMBL/GenBank/DDBJ databases">
        <title>Variation within the Batrachochytrium salamandrivorans European outbreak.</title>
        <authorList>
            <person name="Kelly M."/>
            <person name="Pasmans F."/>
            <person name="Shea T.P."/>
            <person name="Munoz J.F."/>
            <person name="Carranza S."/>
            <person name="Cuomo C.A."/>
            <person name="Martel A."/>
        </authorList>
    </citation>
    <scope>NUCLEOTIDE SEQUENCE [LARGE SCALE GENOMIC DNA]</scope>
    <source>
        <strain evidence="3 4">AMFP18/2</strain>
    </source>
</reference>
<dbReference type="Proteomes" id="UP001648503">
    <property type="component" value="Unassembled WGS sequence"/>
</dbReference>
<feature type="compositionally biased region" description="Low complexity" evidence="1">
    <location>
        <begin position="30"/>
        <end position="71"/>
    </location>
</feature>
<dbReference type="SMART" id="SM01293">
    <property type="entry name" value="DUF3402"/>
    <property type="match status" value="1"/>
</dbReference>
<dbReference type="InterPro" id="IPR012486">
    <property type="entry name" value="Far11/STRP_N"/>
</dbReference>
<dbReference type="InterPro" id="IPR021819">
    <property type="entry name" value="Far11/STRP_C"/>
</dbReference>
<sequence>MMVPSGAFSSTVRLRPLALPPPKIRRSLNASAAKDSSSSKMVVTNSNTDASNSNTDLSNSNTDSSNTDSSTSIYSTLHNYCPSYTTLDNYNPDAIATAAYAAALASITGTQQPSSSSSSSSHLLLLLLSNVKLTHGRPSSFTLSASSDYDEEGDDDDLTHSLNAVNHLDSCSGDTAYDSDATSSSSTNAASSLDGDQPTPLVHLSEDTANSAPLSYNGPLRDRSSTLIAPPKPPAHLIPDYNYHYAESDSLENELNQFYNYDDFPLCASGKSVWETAVAPDDVHSDVLQELMEQIGMQHSAIRISAANKMLYFSQGLFLQKDLQSTPQQIKAIVENNTLLFKMDVFPIIYSAFRSTALTFEAISKMQVVTPDIQLTLDLNILEATTYLSIMYTMVLVNMRDPEFVEELSNLSPYLPQFLFKILAQLAEGNRQHYPVKKLLLLLWKILMTIVGSDADLAAKKSEARKLYNLPPVDPTAQFVKSVPQEYHNYHLILSHRYPGYFLPDARTHLPNVTQNMVNCSSTYVRKTIAQLYDITSPSYPFQMCQLQPLLFGPGLTVPEPISQAIDVFGQHMYVSTAAVQISLEMDLSANPTSHSDHASELGNLGLATPVTSTPGLPRYEHRRIQTGAPSMTPGLDRMRKLFENLQDNLPKYMNMFVRLMYYLNLASNELPPPGFSLDSPPSSAQLNEMDPEVRTVVLEWLDSMRHREVVTLSICSSMLLLLKAFKRYHILAFEYMSQLLMDNNCAILIVKMLNAWFSNSALDESEGDAGGASNGGIHGGGKKERVIGSTWLKHRCDPKQLNFMDYCRISSFNSSMQPVFLNDTPSGRTSLPNSGMAPSCFRAFSTTITLLRILQKMTKGKPHRVLLLVQWKAAIVLKRIIRINHAGLYLYALKLIKSQVPFLGKKWRPHNLPIVTLIYRHLRPVLVEEYLMGDLDIKSDEVLAQEQQLRALIVSFMARMFPLATAQALDVHGHPIGSDTLHKPTPATASIVSPTSIATTFPISPTGGISTFPSVAPTLTHTGSHSSYVDDLDLVLRLSEKGSFDTSNPYHASLLRLSSSMMRSHDTLDDNFMAHYHEWLESEVYSPQEMFSATRECEIDTDADSFGDDGGSSFEDGAEGEHFYYVINGK</sequence>
<dbReference type="PANTHER" id="PTHR13239:SF4">
    <property type="entry name" value="AT25231P"/>
    <property type="match status" value="1"/>
</dbReference>
<dbReference type="EMBL" id="JAFCIX010000433">
    <property type="protein sequence ID" value="KAH6590402.1"/>
    <property type="molecule type" value="Genomic_DNA"/>
</dbReference>
<keyword evidence="4" id="KW-1185">Reference proteome</keyword>
<dbReference type="InterPro" id="IPR040185">
    <property type="entry name" value="Far11/STRP"/>
</dbReference>
<organism evidence="3 4">
    <name type="scientific">Batrachochytrium salamandrivorans</name>
    <dbReference type="NCBI Taxonomy" id="1357716"/>
    <lineage>
        <taxon>Eukaryota</taxon>
        <taxon>Fungi</taxon>
        <taxon>Fungi incertae sedis</taxon>
        <taxon>Chytridiomycota</taxon>
        <taxon>Chytridiomycota incertae sedis</taxon>
        <taxon>Chytridiomycetes</taxon>
        <taxon>Rhizophydiales</taxon>
        <taxon>Rhizophydiales incertae sedis</taxon>
        <taxon>Batrachochytrium</taxon>
    </lineage>
</organism>
<evidence type="ECO:0000256" key="1">
    <source>
        <dbReference type="SAM" id="MobiDB-lite"/>
    </source>
</evidence>
<dbReference type="PROSITE" id="PS50042">
    <property type="entry name" value="CNMP_BINDING_3"/>
    <property type="match status" value="1"/>
</dbReference>
<dbReference type="Pfam" id="PF07923">
    <property type="entry name" value="N1221"/>
    <property type="match status" value="1"/>
</dbReference>
<feature type="region of interest" description="Disordered" evidence="1">
    <location>
        <begin position="175"/>
        <end position="232"/>
    </location>
</feature>
<evidence type="ECO:0000313" key="4">
    <source>
        <dbReference type="Proteomes" id="UP001648503"/>
    </source>
</evidence>
<dbReference type="PANTHER" id="PTHR13239">
    <property type="entry name" value="PROTEIN REQUIRED FOR HYPHAL ANASTOMOSIS HAM-2"/>
    <property type="match status" value="1"/>
</dbReference>
<proteinExistence type="predicted"/>
<evidence type="ECO:0000259" key="2">
    <source>
        <dbReference type="PROSITE" id="PS50042"/>
    </source>
</evidence>